<evidence type="ECO:0000313" key="2">
    <source>
        <dbReference type="EMBL" id="GES32058.1"/>
    </source>
</evidence>
<evidence type="ECO:0000256" key="1">
    <source>
        <dbReference type="SAM" id="MobiDB-lite"/>
    </source>
</evidence>
<evidence type="ECO:0008006" key="4">
    <source>
        <dbReference type="Google" id="ProtNLM"/>
    </source>
</evidence>
<feature type="region of interest" description="Disordered" evidence="1">
    <location>
        <begin position="55"/>
        <end position="88"/>
    </location>
</feature>
<feature type="region of interest" description="Disordered" evidence="1">
    <location>
        <begin position="1"/>
        <end position="25"/>
    </location>
</feature>
<name>A0A5J4LNG8_9ACTN</name>
<dbReference type="Proteomes" id="UP000325598">
    <property type="component" value="Unassembled WGS sequence"/>
</dbReference>
<keyword evidence="3" id="KW-1185">Reference proteome</keyword>
<feature type="compositionally biased region" description="Low complexity" evidence="1">
    <location>
        <begin position="11"/>
        <end position="23"/>
    </location>
</feature>
<protein>
    <recommendedName>
        <fullName evidence="4">Acyl-CoA carboxylase subunit epsilon</fullName>
    </recommendedName>
</protein>
<reference evidence="2 3" key="1">
    <citation type="submission" date="2019-10" db="EMBL/GenBank/DDBJ databases">
        <title>Whole genome shotgun sequence of Streptomyces angustmyceticus NBRC 3934.</title>
        <authorList>
            <person name="Hosoyama A."/>
            <person name="Ichikawa N."/>
            <person name="Kimura A."/>
            <person name="Kitahashi Y."/>
            <person name="Komaki H."/>
            <person name="Uohara A."/>
        </authorList>
    </citation>
    <scope>NUCLEOTIDE SEQUENCE [LARGE SCALE GENOMIC DNA]</scope>
    <source>
        <strain evidence="2 3">NBRC 3934</strain>
    </source>
</reference>
<dbReference type="AlphaFoldDB" id="A0A5J4LNG8"/>
<accession>A0A5J4LNG8</accession>
<dbReference type="InterPro" id="IPR032716">
    <property type="entry name" value="ACC_epsilon"/>
</dbReference>
<evidence type="ECO:0000313" key="3">
    <source>
        <dbReference type="Proteomes" id="UP000325598"/>
    </source>
</evidence>
<sequence length="88" mass="9441">MTTPASAPGITPTATTETDTVNTAHRTDSIRVEKGQASEEELAALTAVLLARAAHRPTAAPARPHATAARWRRLERQSGFHGATSWQR</sequence>
<proteinExistence type="predicted"/>
<dbReference type="EMBL" id="BLAG01000012">
    <property type="protein sequence ID" value="GES32058.1"/>
    <property type="molecule type" value="Genomic_DNA"/>
</dbReference>
<comment type="caution">
    <text evidence="2">The sequence shown here is derived from an EMBL/GenBank/DDBJ whole genome shotgun (WGS) entry which is preliminary data.</text>
</comment>
<dbReference type="GO" id="GO:0003989">
    <property type="term" value="F:acetyl-CoA carboxylase activity"/>
    <property type="evidence" value="ECO:0007669"/>
    <property type="project" value="InterPro"/>
</dbReference>
<gene>
    <name evidence="2" type="ORF">San01_45450</name>
</gene>
<dbReference type="GO" id="GO:0004658">
    <property type="term" value="F:propionyl-CoA carboxylase activity"/>
    <property type="evidence" value="ECO:0007669"/>
    <property type="project" value="InterPro"/>
</dbReference>
<dbReference type="Pfam" id="PF13822">
    <property type="entry name" value="ACC_epsilon"/>
    <property type="match status" value="1"/>
</dbReference>
<feature type="compositionally biased region" description="Low complexity" evidence="1">
    <location>
        <begin position="55"/>
        <end position="69"/>
    </location>
</feature>
<organism evidence="2 3">
    <name type="scientific">Streptomyces angustmyceticus</name>
    <dbReference type="NCBI Taxonomy" id="285578"/>
    <lineage>
        <taxon>Bacteria</taxon>
        <taxon>Bacillati</taxon>
        <taxon>Actinomycetota</taxon>
        <taxon>Actinomycetes</taxon>
        <taxon>Kitasatosporales</taxon>
        <taxon>Streptomycetaceae</taxon>
        <taxon>Streptomyces</taxon>
    </lineage>
</organism>